<dbReference type="InterPro" id="IPR041966">
    <property type="entry name" value="LOTUS-like"/>
</dbReference>
<dbReference type="Proteomes" id="UP000008694">
    <property type="component" value="Unassembled WGS sequence"/>
</dbReference>
<dbReference type="Gene3D" id="3.30.420.610">
    <property type="entry name" value="LOTUS domain-like"/>
    <property type="match status" value="2"/>
</dbReference>
<dbReference type="PANTHER" id="PTHR14379:SF6">
    <property type="entry name" value="EMB|CAB71880.1"/>
    <property type="match status" value="1"/>
</dbReference>
<dbReference type="InterPro" id="IPR021139">
    <property type="entry name" value="NYN"/>
</dbReference>
<feature type="compositionally biased region" description="Low complexity" evidence="1">
    <location>
        <begin position="487"/>
        <end position="497"/>
    </location>
</feature>
<dbReference type="GO" id="GO:0005777">
    <property type="term" value="C:peroxisome"/>
    <property type="evidence" value="ECO:0007669"/>
    <property type="project" value="InterPro"/>
</dbReference>
<evidence type="ECO:0000256" key="1">
    <source>
        <dbReference type="SAM" id="MobiDB-lite"/>
    </source>
</evidence>
<dbReference type="KEGG" id="aly:9302704"/>
<dbReference type="eggNOG" id="ENOG502QT74">
    <property type="taxonomic scope" value="Eukaryota"/>
</dbReference>
<dbReference type="InterPro" id="IPR025677">
    <property type="entry name" value="OST-HTH-assoc_dom"/>
</dbReference>
<dbReference type="PANTHER" id="PTHR14379">
    <property type="entry name" value="LIMKAIN B LKAP"/>
    <property type="match status" value="1"/>
</dbReference>
<dbReference type="AlphaFoldDB" id="D7MSI9"/>
<dbReference type="InterPro" id="IPR025605">
    <property type="entry name" value="OST-HTH/LOTUS_dom"/>
</dbReference>
<feature type="compositionally biased region" description="Basic and acidic residues" evidence="1">
    <location>
        <begin position="793"/>
        <end position="807"/>
    </location>
</feature>
<dbReference type="Gramene" id="scaffold_803195.1">
    <property type="protein sequence ID" value="scaffold_803195.1"/>
    <property type="gene ID" value="scaffold_803195.1"/>
</dbReference>
<gene>
    <name evidence="3" type="ORF">ARALYDRAFT_919795</name>
</gene>
<dbReference type="GO" id="GO:0000964">
    <property type="term" value="P:mitochondrial RNA 5'-end processing"/>
    <property type="evidence" value="ECO:0007669"/>
    <property type="project" value="EnsemblPlants"/>
</dbReference>
<evidence type="ECO:0000313" key="3">
    <source>
        <dbReference type="EMBL" id="EFH41176.1"/>
    </source>
</evidence>
<accession>D7MSI9</accession>
<reference evidence="4" key="1">
    <citation type="journal article" date="2011" name="Nat. Genet.">
        <title>The Arabidopsis lyrata genome sequence and the basis of rapid genome size change.</title>
        <authorList>
            <person name="Hu T.T."/>
            <person name="Pattyn P."/>
            <person name="Bakker E.G."/>
            <person name="Cao J."/>
            <person name="Cheng J.-F."/>
            <person name="Clark R.M."/>
            <person name="Fahlgren N."/>
            <person name="Fawcett J.A."/>
            <person name="Grimwood J."/>
            <person name="Gundlach H."/>
            <person name="Haberer G."/>
            <person name="Hollister J.D."/>
            <person name="Ossowski S."/>
            <person name="Ottilar R.P."/>
            <person name="Salamov A.A."/>
            <person name="Schneeberger K."/>
            <person name="Spannagl M."/>
            <person name="Wang X."/>
            <person name="Yang L."/>
            <person name="Nasrallah M.E."/>
            <person name="Bergelson J."/>
            <person name="Carrington J.C."/>
            <person name="Gaut B.S."/>
            <person name="Schmutz J."/>
            <person name="Mayer K.F.X."/>
            <person name="Van de Peer Y."/>
            <person name="Grigoriev I.V."/>
            <person name="Nordborg M."/>
            <person name="Weigel D."/>
            <person name="Guo Y.-L."/>
        </authorList>
    </citation>
    <scope>NUCLEOTIDE SEQUENCE [LARGE SCALE GENOMIC DNA]</scope>
    <source>
        <strain evidence="4">cv. MN47</strain>
    </source>
</reference>
<protein>
    <recommendedName>
        <fullName evidence="2">HTH OST-type domain-containing protein</fullName>
    </recommendedName>
</protein>
<feature type="compositionally biased region" description="Acidic residues" evidence="1">
    <location>
        <begin position="779"/>
        <end position="792"/>
    </location>
</feature>
<dbReference type="HOGENOM" id="CLU_005322_0_0_1"/>
<dbReference type="CDD" id="cd10910">
    <property type="entry name" value="PIN_limkain_b1_N_like"/>
    <property type="match status" value="1"/>
</dbReference>
<keyword evidence="4" id="KW-1185">Reference proteome</keyword>
<dbReference type="OrthoDB" id="549353at2759"/>
<dbReference type="EMBL" id="GL348720">
    <property type="protein sequence ID" value="EFH41176.1"/>
    <property type="molecule type" value="Genomic_DNA"/>
</dbReference>
<dbReference type="Pfam" id="PF12872">
    <property type="entry name" value="OST-HTH"/>
    <property type="match status" value="2"/>
</dbReference>
<evidence type="ECO:0000259" key="2">
    <source>
        <dbReference type="PROSITE" id="PS51644"/>
    </source>
</evidence>
<dbReference type="CDD" id="cd08824">
    <property type="entry name" value="LOTUS"/>
    <property type="match status" value="1"/>
</dbReference>
<dbReference type="Pfam" id="PF14418">
    <property type="entry name" value="OHA"/>
    <property type="match status" value="1"/>
</dbReference>
<feature type="region of interest" description="Disordered" evidence="1">
    <location>
        <begin position="487"/>
        <end position="507"/>
    </location>
</feature>
<evidence type="ECO:0000313" key="4">
    <source>
        <dbReference type="Proteomes" id="UP000008694"/>
    </source>
</evidence>
<dbReference type="GO" id="GO:0010468">
    <property type="term" value="P:regulation of gene expression"/>
    <property type="evidence" value="ECO:0007669"/>
    <property type="project" value="InterPro"/>
</dbReference>
<dbReference type="InterPro" id="IPR024768">
    <property type="entry name" value="Marf1"/>
</dbReference>
<organism evidence="4">
    <name type="scientific">Arabidopsis lyrata subsp. lyrata</name>
    <name type="common">Lyre-leaved rock-cress</name>
    <dbReference type="NCBI Taxonomy" id="81972"/>
    <lineage>
        <taxon>Eukaryota</taxon>
        <taxon>Viridiplantae</taxon>
        <taxon>Streptophyta</taxon>
        <taxon>Embryophyta</taxon>
        <taxon>Tracheophyta</taxon>
        <taxon>Spermatophyta</taxon>
        <taxon>Magnoliopsida</taxon>
        <taxon>eudicotyledons</taxon>
        <taxon>Gunneridae</taxon>
        <taxon>Pentapetalae</taxon>
        <taxon>rosids</taxon>
        <taxon>malvids</taxon>
        <taxon>Brassicales</taxon>
        <taxon>Brassicaceae</taxon>
        <taxon>Camelineae</taxon>
        <taxon>Arabidopsis</taxon>
    </lineage>
</organism>
<feature type="region of interest" description="Disordered" evidence="1">
    <location>
        <begin position="772"/>
        <end position="807"/>
    </location>
</feature>
<feature type="domain" description="HTH OST-type" evidence="2">
    <location>
        <begin position="280"/>
        <end position="352"/>
    </location>
</feature>
<dbReference type="Pfam" id="PF01936">
    <property type="entry name" value="NYN"/>
    <property type="match status" value="1"/>
</dbReference>
<feature type="domain" description="HTH OST-type" evidence="2">
    <location>
        <begin position="684"/>
        <end position="759"/>
    </location>
</feature>
<name>D7MSI9_ARALL</name>
<dbReference type="GO" id="GO:0004540">
    <property type="term" value="F:RNA nuclease activity"/>
    <property type="evidence" value="ECO:0007669"/>
    <property type="project" value="InterPro"/>
</dbReference>
<dbReference type="GO" id="GO:0005739">
    <property type="term" value="C:mitochondrion"/>
    <property type="evidence" value="ECO:0007669"/>
    <property type="project" value="EnsemblPlants"/>
</dbReference>
<dbReference type="STRING" id="81972.D7MSI9"/>
<proteinExistence type="predicted"/>
<dbReference type="Gene3D" id="3.40.50.1010">
    <property type="entry name" value="5'-nuclease"/>
    <property type="match status" value="1"/>
</dbReference>
<sequence>MQFASTKSLFLRLAGFSSTSVFKPPRAIAVLVANFSSSSSISGHFTSLRRHQYEEESRSVRVHVWWDFENCHLPSGANVFKLAQTITSAIRISGIKGPITITAFGDLIQLSRTNQEALFATGINLTHVPQGGKNSTDRSLITDLMYWVLQNPPPAHIFLITSDRDFANVLHRLRMNNYNILLAGYEEATHGVLCSAASIMWDWDALVRGKNPTAKYYNQPPDGPYNSWYGHYRTPLLDPFATSSTTTNKQISCTSVKTIELVESNSNATNSGSSKACLPIPKEVVKQIGLILSWYPKGAPITELREQLRKRKVHLDRDFYGYKSFSRFLLSMPKILQVVPVGDGMFSIHAVTQGINNKASSPNVTSENHEVVSLDKMCEDMKQNDENVKEESQLQENSQESVQVIRQIDVKAKEEPVKTTQLALTVVDDVSPSEEKDGFLKKLNRLWFGSPEIVELEHLEEKKHISGNGDEGKGVVGEEKVVNTNLESRIASSTSSESAEEVKADTEVGNKKSKSPWLLSRLLRRCTFSWGGNIELSNATVTGPQVDDVFAKDSFWKDIESFINSPRGFVLVSHSRSREAMAKNLKEEGPSSLKPLNVSKMLDLVSMLISEKKWIQENPSDALPFRVTWFTEKSSCLSNPPATEGLRSIFVNMSKSLCDEANGEKKIKDVGMSQKPKERLRSQVIADCHKLIKKIREENPGGYNMSNFKKDFLVKFGYRLEHHNLGYPKLQSLIQMIPEARIESGYIVPSSTPVPYESDSLFEDLGPVSKKVHENESSVSEEEEYNSETDEEASLKQNDEERKKKKKEVEAECDLLQILGSWDTDKKQKKSAKTFGEDKLVEGILLSLRKKPSGDSRIQD</sequence>
<dbReference type="PROSITE" id="PS51644">
    <property type="entry name" value="HTH_OST"/>
    <property type="match status" value="2"/>
</dbReference>